<gene>
    <name evidence="1" type="ORF">D5018_21110</name>
</gene>
<organism evidence="1 2">
    <name type="scientific">Parashewanella curva</name>
    <dbReference type="NCBI Taxonomy" id="2338552"/>
    <lineage>
        <taxon>Bacteria</taxon>
        <taxon>Pseudomonadati</taxon>
        <taxon>Pseudomonadota</taxon>
        <taxon>Gammaproteobacteria</taxon>
        <taxon>Alteromonadales</taxon>
        <taxon>Shewanellaceae</taxon>
        <taxon>Parashewanella</taxon>
    </lineage>
</organism>
<evidence type="ECO:0000313" key="2">
    <source>
        <dbReference type="Proteomes" id="UP000281474"/>
    </source>
</evidence>
<dbReference type="EMBL" id="QZEI01000168">
    <property type="protein sequence ID" value="RLV57712.1"/>
    <property type="molecule type" value="Genomic_DNA"/>
</dbReference>
<dbReference type="Proteomes" id="UP000281474">
    <property type="component" value="Unassembled WGS sequence"/>
</dbReference>
<accession>A0A3L8PUK1</accession>
<protein>
    <submittedName>
        <fullName evidence="1">Uncharacterized protein</fullName>
    </submittedName>
</protein>
<keyword evidence="2" id="KW-1185">Reference proteome</keyword>
<sequence length="182" mass="21519">MLCLSLLSDKSHEEVLYYFDLFSINQSNCTIVFSIYFSLNFDSEKDTLRTISLNREVKPQYRKKGVCRTFSLNILGQIYKYLGHRNTKISILATHIATVKFFYPLNPYLNKKTGKSVRDFDPALNDFHNIIFKRKSTESFEEFRYSESTNYAQAVHNAIGLELLLLQYRFVNYLRYRSLIEE</sequence>
<proteinExistence type="predicted"/>
<evidence type="ECO:0000313" key="1">
    <source>
        <dbReference type="EMBL" id="RLV57712.1"/>
    </source>
</evidence>
<comment type="caution">
    <text evidence="1">The sequence shown here is derived from an EMBL/GenBank/DDBJ whole genome shotgun (WGS) entry which is preliminary data.</text>
</comment>
<reference evidence="1 2" key="1">
    <citation type="submission" date="2018-09" db="EMBL/GenBank/DDBJ databases">
        <title>Phylogeny of the Shewanellaceae, and recommendation for two new genera, Pseudoshewanella and Parashewanella.</title>
        <authorList>
            <person name="Wang G."/>
        </authorList>
    </citation>
    <scope>NUCLEOTIDE SEQUENCE [LARGE SCALE GENOMIC DNA]</scope>
    <source>
        <strain evidence="1 2">C51</strain>
    </source>
</reference>
<name>A0A3L8PUK1_9GAMM</name>
<dbReference type="AlphaFoldDB" id="A0A3L8PUK1"/>